<dbReference type="PANTHER" id="PTHR30055:SF234">
    <property type="entry name" value="HTH-TYPE TRANSCRIPTIONAL REGULATOR BETI"/>
    <property type="match status" value="1"/>
</dbReference>
<organism evidence="7 8">
    <name type="scientific">Williamsia phyllosphaerae</name>
    <dbReference type="NCBI Taxonomy" id="885042"/>
    <lineage>
        <taxon>Bacteria</taxon>
        <taxon>Bacillati</taxon>
        <taxon>Actinomycetota</taxon>
        <taxon>Actinomycetes</taxon>
        <taxon>Mycobacteriales</taxon>
        <taxon>Nocardiaceae</taxon>
        <taxon>Williamsia</taxon>
    </lineage>
</organism>
<dbReference type="PANTHER" id="PTHR30055">
    <property type="entry name" value="HTH-TYPE TRANSCRIPTIONAL REGULATOR RUTR"/>
    <property type="match status" value="1"/>
</dbReference>
<proteinExistence type="predicted"/>
<reference evidence="8" key="1">
    <citation type="journal article" date="2019" name="Int. J. Syst. Evol. Microbiol.">
        <title>The Global Catalogue of Microorganisms (GCM) 10K type strain sequencing project: providing services to taxonomists for standard genome sequencing and annotation.</title>
        <authorList>
            <consortium name="The Broad Institute Genomics Platform"/>
            <consortium name="The Broad Institute Genome Sequencing Center for Infectious Disease"/>
            <person name="Wu L."/>
            <person name="Ma J."/>
        </authorList>
    </citation>
    <scope>NUCLEOTIDE SEQUENCE [LARGE SCALE GENOMIC DNA]</scope>
    <source>
        <strain evidence="8">CCM 7855</strain>
    </source>
</reference>
<evidence type="ECO:0000313" key="8">
    <source>
        <dbReference type="Proteomes" id="UP000632454"/>
    </source>
</evidence>
<keyword evidence="1" id="KW-0678">Repressor</keyword>
<dbReference type="InterPro" id="IPR039538">
    <property type="entry name" value="BetI_C"/>
</dbReference>
<feature type="DNA-binding region" description="H-T-H motif" evidence="5">
    <location>
        <begin position="31"/>
        <end position="50"/>
    </location>
</feature>
<keyword evidence="2" id="KW-0805">Transcription regulation</keyword>
<dbReference type="EMBL" id="BMCS01000001">
    <property type="protein sequence ID" value="GGF11536.1"/>
    <property type="molecule type" value="Genomic_DNA"/>
</dbReference>
<dbReference type="SUPFAM" id="SSF46689">
    <property type="entry name" value="Homeodomain-like"/>
    <property type="match status" value="1"/>
</dbReference>
<dbReference type="PROSITE" id="PS50977">
    <property type="entry name" value="HTH_TETR_2"/>
    <property type="match status" value="1"/>
</dbReference>
<evidence type="ECO:0000256" key="4">
    <source>
        <dbReference type="ARBA" id="ARBA00023163"/>
    </source>
</evidence>
<evidence type="ECO:0000256" key="5">
    <source>
        <dbReference type="PROSITE-ProRule" id="PRU00335"/>
    </source>
</evidence>
<keyword evidence="3 5" id="KW-0238">DNA-binding</keyword>
<dbReference type="Pfam" id="PF00440">
    <property type="entry name" value="TetR_N"/>
    <property type="match status" value="1"/>
</dbReference>
<dbReference type="SUPFAM" id="SSF48498">
    <property type="entry name" value="Tetracyclin repressor-like, C-terminal domain"/>
    <property type="match status" value="1"/>
</dbReference>
<evidence type="ECO:0000256" key="3">
    <source>
        <dbReference type="ARBA" id="ARBA00023125"/>
    </source>
</evidence>
<evidence type="ECO:0000256" key="1">
    <source>
        <dbReference type="ARBA" id="ARBA00022491"/>
    </source>
</evidence>
<evidence type="ECO:0000256" key="2">
    <source>
        <dbReference type="ARBA" id="ARBA00023015"/>
    </source>
</evidence>
<keyword evidence="4" id="KW-0804">Transcription</keyword>
<keyword evidence="8" id="KW-1185">Reference proteome</keyword>
<dbReference type="PRINTS" id="PR00455">
    <property type="entry name" value="HTHTETR"/>
</dbReference>
<evidence type="ECO:0000259" key="6">
    <source>
        <dbReference type="PROSITE" id="PS50977"/>
    </source>
</evidence>
<dbReference type="InterPro" id="IPR001647">
    <property type="entry name" value="HTH_TetR"/>
</dbReference>
<protein>
    <submittedName>
        <fullName evidence="7">TetR family transcriptional regulator</fullName>
    </submittedName>
</protein>
<evidence type="ECO:0000313" key="7">
    <source>
        <dbReference type="EMBL" id="GGF11536.1"/>
    </source>
</evidence>
<gene>
    <name evidence="7" type="ORF">GCM10007298_04370</name>
</gene>
<accession>A0ABQ1U867</accession>
<sequence>MPKLVDHEERRRAIIAAAWQIIADRGIDGINMRDLAAEAGYTNGALTHYFSGKDEILQTAFEHVIYSTNLRIAAGVGRRRGHAALRKLCFELMPLTEESTLEARIAVSLWQRAMTDPVMVRVNNLAVADWRTRIAGYWQEAVDVGELPAVNVERGVDLLMTAVIGLQVTAALDPGSLSRKSQLAMLDAALSR</sequence>
<dbReference type="Proteomes" id="UP000632454">
    <property type="component" value="Unassembled WGS sequence"/>
</dbReference>
<dbReference type="InterPro" id="IPR050109">
    <property type="entry name" value="HTH-type_TetR-like_transc_reg"/>
</dbReference>
<dbReference type="InterPro" id="IPR036271">
    <property type="entry name" value="Tet_transcr_reg_TetR-rel_C_sf"/>
</dbReference>
<dbReference type="Pfam" id="PF13977">
    <property type="entry name" value="TetR_C_6"/>
    <property type="match status" value="1"/>
</dbReference>
<dbReference type="RefSeq" id="WP_188486502.1">
    <property type="nucleotide sequence ID" value="NZ_BMCS01000001.1"/>
</dbReference>
<comment type="caution">
    <text evidence="7">The sequence shown here is derived from an EMBL/GenBank/DDBJ whole genome shotgun (WGS) entry which is preliminary data.</text>
</comment>
<dbReference type="Gene3D" id="1.10.357.10">
    <property type="entry name" value="Tetracycline Repressor, domain 2"/>
    <property type="match status" value="1"/>
</dbReference>
<dbReference type="InterPro" id="IPR009057">
    <property type="entry name" value="Homeodomain-like_sf"/>
</dbReference>
<feature type="domain" description="HTH tetR-type" evidence="6">
    <location>
        <begin position="8"/>
        <end position="68"/>
    </location>
</feature>
<name>A0ABQ1U867_9NOCA</name>